<evidence type="ECO:0000259" key="1">
    <source>
        <dbReference type="Pfam" id="PF00326"/>
    </source>
</evidence>
<dbReference type="SUPFAM" id="SSF49468">
    <property type="entry name" value="VHL"/>
    <property type="match status" value="1"/>
</dbReference>
<protein>
    <submittedName>
        <fullName evidence="4">Prolyl tripeptidyl peptidase</fullName>
        <ecNumber evidence="4">3.4.14.12</ecNumber>
    </submittedName>
</protein>
<dbReference type="InterPro" id="IPR001375">
    <property type="entry name" value="Peptidase_S9_cat"/>
</dbReference>
<dbReference type="Pfam" id="PF00326">
    <property type="entry name" value="Peptidase_S9"/>
    <property type="match status" value="1"/>
</dbReference>
<accession>A0A5B9P3X4</accession>
<dbReference type="InterPro" id="IPR029058">
    <property type="entry name" value="AB_hydrolase_fold"/>
</dbReference>
<dbReference type="SUPFAM" id="SSF53474">
    <property type="entry name" value="alpha/beta-Hydrolases"/>
    <property type="match status" value="1"/>
</dbReference>
<dbReference type="Pfam" id="PF00930">
    <property type="entry name" value="DPPIV_N"/>
    <property type="match status" value="1"/>
</dbReference>
<evidence type="ECO:0000313" key="5">
    <source>
        <dbReference type="Proteomes" id="UP000322214"/>
    </source>
</evidence>
<dbReference type="EMBL" id="CP042912">
    <property type="protein sequence ID" value="QEG20914.1"/>
    <property type="molecule type" value="Genomic_DNA"/>
</dbReference>
<dbReference type="OrthoDB" id="9812921at2"/>
<proteinExistence type="predicted"/>
<dbReference type="Proteomes" id="UP000322214">
    <property type="component" value="Chromosome"/>
</dbReference>
<dbReference type="AlphaFoldDB" id="A0A5B9P3X4"/>
<dbReference type="KEGG" id="mff:MFFC18_07650"/>
<feature type="domain" description="Dipeptidylpeptidase IV N-terminal" evidence="2">
    <location>
        <begin position="227"/>
        <end position="477"/>
    </location>
</feature>
<evidence type="ECO:0000259" key="3">
    <source>
        <dbReference type="Pfam" id="PF01847"/>
    </source>
</evidence>
<feature type="domain" description="Peptidase S9 prolyl oligopeptidase catalytic" evidence="1">
    <location>
        <begin position="564"/>
        <end position="757"/>
    </location>
</feature>
<dbReference type="RefSeq" id="WP_075085157.1">
    <property type="nucleotide sequence ID" value="NZ_CP042912.1"/>
</dbReference>
<dbReference type="InterPro" id="IPR024053">
    <property type="entry name" value="VHL_beta_dom"/>
</dbReference>
<reference evidence="4 5" key="1">
    <citation type="submission" date="2019-08" db="EMBL/GenBank/DDBJ databases">
        <title>Deep-cultivation of Planctomycetes and their phenomic and genomic characterization uncovers novel biology.</title>
        <authorList>
            <person name="Wiegand S."/>
            <person name="Jogler M."/>
            <person name="Boedeker C."/>
            <person name="Pinto D."/>
            <person name="Vollmers J."/>
            <person name="Rivas-Marin E."/>
            <person name="Kohn T."/>
            <person name="Peeters S.H."/>
            <person name="Heuer A."/>
            <person name="Rast P."/>
            <person name="Oberbeckmann S."/>
            <person name="Bunk B."/>
            <person name="Jeske O."/>
            <person name="Meyerdierks A."/>
            <person name="Storesund J.E."/>
            <person name="Kallscheuer N."/>
            <person name="Luecker S."/>
            <person name="Lage O.M."/>
            <person name="Pohl T."/>
            <person name="Merkel B.J."/>
            <person name="Hornburger P."/>
            <person name="Mueller R.-W."/>
            <person name="Bruemmer F."/>
            <person name="Labrenz M."/>
            <person name="Spormann A.M."/>
            <person name="Op den Camp H."/>
            <person name="Overmann J."/>
            <person name="Amann R."/>
            <person name="Jetten M.S.M."/>
            <person name="Mascher T."/>
            <person name="Medema M.H."/>
            <person name="Devos D.P."/>
            <person name="Kaster A.-K."/>
            <person name="Ovreas L."/>
            <person name="Rohde M."/>
            <person name="Galperin M.Y."/>
            <person name="Jogler C."/>
        </authorList>
    </citation>
    <scope>NUCLEOTIDE SEQUENCE [LARGE SCALE GENOMIC DNA]</scope>
    <source>
        <strain evidence="4 5">FC18</strain>
    </source>
</reference>
<dbReference type="Pfam" id="PF01847">
    <property type="entry name" value="VHL"/>
    <property type="match status" value="1"/>
</dbReference>
<evidence type="ECO:0000313" key="4">
    <source>
        <dbReference type="EMBL" id="QEG20914.1"/>
    </source>
</evidence>
<dbReference type="InterPro" id="IPR036208">
    <property type="entry name" value="VHL_sf"/>
</dbReference>
<dbReference type="PANTHER" id="PTHR11731:SF118">
    <property type="entry name" value="BLR1971 PROTEIN"/>
    <property type="match status" value="1"/>
</dbReference>
<feature type="domain" description="von Hippel-Lindau disease tumour suppressor beta" evidence="3">
    <location>
        <begin position="79"/>
        <end position="135"/>
    </location>
</feature>
<dbReference type="Gene3D" id="2.140.10.30">
    <property type="entry name" value="Dipeptidylpeptidase IV, N-terminal domain"/>
    <property type="match status" value="1"/>
</dbReference>
<sequence length="761" mass="87253">MRFIGLLFSTWLLIFTASVYGQSSPELVWIEDGQQFLYESDGQRFLVDVNSRTKKSIDDAQQLAAIESNARLSLPPMSSQNGGESTSIKVKNQTQQTLTMFWVDAKRGERSYGDVKPGETFSQQTYVGHTWLLKANGKRLGSFRSRKNESLVVDVEMLKNVRRKKKRRNRIRSVRTRTGAPTVKPPIEVRDHNLWLQGNQLTEDATESLTFQNVGRGTHWFKSPRGPDVRWSPDAKYLVAFQTANPEEPRVHFVESTPSDQLQPKLDSYQYAKPGDELPTKTLRLFSVENKKEIPVSNELFENPWIIRFVKWTDDGEKFWLHYNQRGHQVVRLVEVDASTGKVRTLIEEKSDTFIQYSNAAKSVFEELDDQQILWASERSGWNHLYRFDGKSGKLLNPVTSGNWNVKRIEWIDRTNEVVWFYAVGVHEDQDPYHEHFCKASFDGSQFTILTDGDGTHKVEFENEDRFLVDTYSRVDMAPVTELRDANSGELIVELDRQDTTAAFGDRPLTTRFSAKGRDGKTDIWGIIHWPRDFDSEKSYPVVENIYAGPHSHHVPKSFRKNFQRQYQFADSGMIVVQIDGMGTAWRSKKFHDVCFKNLKDGGFPDRIAWMKAAAEKYPQMDLSRVGIYGGSAGGQNAMAALLWHNDFYKVAAADCGCHDNRMDKIWWNEQWMGWPVDESYAANSNMENAHLLKGHLILTVGEMDRNVDPATTTQVVKKLIEHDKDFEFLLIPGRGHGAGDSPWAAKKRLNFFKQHLLSDG</sequence>
<dbReference type="InterPro" id="IPR002469">
    <property type="entry name" value="Peptidase_S9B_N"/>
</dbReference>
<dbReference type="EC" id="3.4.14.12" evidence="4"/>
<dbReference type="InterPro" id="IPR050278">
    <property type="entry name" value="Serine_Prot_S9B/DPPIV"/>
</dbReference>
<evidence type="ECO:0000259" key="2">
    <source>
        <dbReference type="Pfam" id="PF00930"/>
    </source>
</evidence>
<dbReference type="GO" id="GO:0008236">
    <property type="term" value="F:serine-type peptidase activity"/>
    <property type="evidence" value="ECO:0007669"/>
    <property type="project" value="InterPro"/>
</dbReference>
<dbReference type="GO" id="GO:0006508">
    <property type="term" value="P:proteolysis"/>
    <property type="evidence" value="ECO:0007669"/>
    <property type="project" value="InterPro"/>
</dbReference>
<keyword evidence="5" id="KW-1185">Reference proteome</keyword>
<dbReference type="Gene3D" id="3.40.50.1820">
    <property type="entry name" value="alpha/beta hydrolase"/>
    <property type="match status" value="1"/>
</dbReference>
<organism evidence="4 5">
    <name type="scientific">Mariniblastus fucicola</name>
    <dbReference type="NCBI Taxonomy" id="980251"/>
    <lineage>
        <taxon>Bacteria</taxon>
        <taxon>Pseudomonadati</taxon>
        <taxon>Planctomycetota</taxon>
        <taxon>Planctomycetia</taxon>
        <taxon>Pirellulales</taxon>
        <taxon>Pirellulaceae</taxon>
        <taxon>Mariniblastus</taxon>
    </lineage>
</organism>
<name>A0A5B9P3X4_9BACT</name>
<gene>
    <name evidence="4" type="primary">ptpA_1</name>
    <name evidence="4" type="ORF">MFFC18_07650</name>
</gene>
<dbReference type="SUPFAM" id="SSF82171">
    <property type="entry name" value="DPP6 N-terminal domain-like"/>
    <property type="match status" value="1"/>
</dbReference>
<keyword evidence="4" id="KW-0378">Hydrolase</keyword>
<dbReference type="PANTHER" id="PTHR11731">
    <property type="entry name" value="PROTEASE FAMILY S9B,C DIPEPTIDYL-PEPTIDASE IV-RELATED"/>
    <property type="match status" value="1"/>
</dbReference>
<dbReference type="STRING" id="980251.GCA_001642875_02936"/>